<name>A0ABV8CMW9_9GAMM</name>
<evidence type="ECO:0000256" key="8">
    <source>
        <dbReference type="ARBA" id="ARBA00023136"/>
    </source>
</evidence>
<evidence type="ECO:0000313" key="14">
    <source>
        <dbReference type="EMBL" id="MFC3913333.1"/>
    </source>
</evidence>
<evidence type="ECO:0000256" key="13">
    <source>
        <dbReference type="SAM" id="MobiDB-lite"/>
    </source>
</evidence>
<keyword evidence="8" id="KW-0472">Membrane</keyword>
<evidence type="ECO:0000313" key="15">
    <source>
        <dbReference type="Proteomes" id="UP001595692"/>
    </source>
</evidence>
<keyword evidence="3" id="KW-0997">Cell inner membrane</keyword>
<keyword evidence="7" id="KW-1133">Transmembrane helix</keyword>
<feature type="region of interest" description="Disordered" evidence="13">
    <location>
        <begin position="76"/>
        <end position="131"/>
    </location>
</feature>
<evidence type="ECO:0000256" key="5">
    <source>
        <dbReference type="ARBA" id="ARBA00022692"/>
    </source>
</evidence>
<comment type="caution">
    <text evidence="14">The sequence shown here is derived from an EMBL/GenBank/DDBJ whole genome shotgun (WGS) entry which is preliminary data.</text>
</comment>
<dbReference type="Proteomes" id="UP001595692">
    <property type="component" value="Unassembled WGS sequence"/>
</dbReference>
<dbReference type="PANTHER" id="PTHR39579">
    <property type="entry name" value="INNER MEMBRANE PROTEIN YHCB"/>
    <property type="match status" value="1"/>
</dbReference>
<comment type="subcellular location">
    <subcellularLocation>
        <location evidence="1">Cell inner membrane</location>
        <topology evidence="1">Single-pass membrane protein</topology>
    </subcellularLocation>
</comment>
<dbReference type="EMBL" id="JBHSAF010000006">
    <property type="protein sequence ID" value="MFC3913333.1"/>
    <property type="molecule type" value="Genomic_DNA"/>
</dbReference>
<sequence length="131" mass="14746">MTEFTTILFVLIGVIIGFVAGRATSRAGDANKLHNELTRTRKELTHYKREMTDHFSSTASLLEQLDEQYQRLSQHMVEQSQKLIPAENNPFQTETTEHADGDVELTPITNTQPLDYSGQPSGLLSDKNRLA</sequence>
<organism evidence="14 15">
    <name type="scientific">Pseudaeromonas sharmana</name>
    <dbReference type="NCBI Taxonomy" id="328412"/>
    <lineage>
        <taxon>Bacteria</taxon>
        <taxon>Pseudomonadati</taxon>
        <taxon>Pseudomonadota</taxon>
        <taxon>Gammaproteobacteria</taxon>
        <taxon>Aeromonadales</taxon>
        <taxon>Aeromonadaceae</taxon>
        <taxon>Pseudaeromonas</taxon>
    </lineage>
</organism>
<gene>
    <name evidence="14" type="ORF">ACFOSS_07645</name>
</gene>
<dbReference type="PANTHER" id="PTHR39579:SF1">
    <property type="entry name" value="INNER MEMBRANE PROTEIN YHCB"/>
    <property type="match status" value="1"/>
</dbReference>
<evidence type="ECO:0000256" key="11">
    <source>
        <dbReference type="ARBA" id="ARBA00035703"/>
    </source>
</evidence>
<dbReference type="RefSeq" id="WP_377151611.1">
    <property type="nucleotide sequence ID" value="NZ_JBHSAF010000006.1"/>
</dbReference>
<evidence type="ECO:0000256" key="10">
    <source>
        <dbReference type="ARBA" id="ARBA00035657"/>
    </source>
</evidence>
<accession>A0ABV8CMW9</accession>
<comment type="similarity">
    <text evidence="10">Belongs to the ZapG family.</text>
</comment>
<evidence type="ECO:0000256" key="12">
    <source>
        <dbReference type="ARBA" id="ARBA00035727"/>
    </source>
</evidence>
<dbReference type="Pfam" id="PF06295">
    <property type="entry name" value="ZapG-like"/>
    <property type="match status" value="1"/>
</dbReference>
<dbReference type="InterPro" id="IPR009386">
    <property type="entry name" value="ZapG-like"/>
</dbReference>
<proteinExistence type="inferred from homology"/>
<evidence type="ECO:0000256" key="7">
    <source>
        <dbReference type="ARBA" id="ARBA00022989"/>
    </source>
</evidence>
<evidence type="ECO:0000256" key="9">
    <source>
        <dbReference type="ARBA" id="ARBA00023306"/>
    </source>
</evidence>
<keyword evidence="6" id="KW-0133">Cell shape</keyword>
<keyword evidence="4" id="KW-0132">Cell division</keyword>
<keyword evidence="2" id="KW-1003">Cell membrane</keyword>
<evidence type="ECO:0000256" key="4">
    <source>
        <dbReference type="ARBA" id="ARBA00022618"/>
    </source>
</evidence>
<keyword evidence="15" id="KW-1185">Reference proteome</keyword>
<evidence type="ECO:0000256" key="6">
    <source>
        <dbReference type="ARBA" id="ARBA00022960"/>
    </source>
</evidence>
<evidence type="ECO:0000256" key="2">
    <source>
        <dbReference type="ARBA" id="ARBA00022475"/>
    </source>
</evidence>
<keyword evidence="5" id="KW-0812">Transmembrane</keyword>
<evidence type="ECO:0000256" key="1">
    <source>
        <dbReference type="ARBA" id="ARBA00004377"/>
    </source>
</evidence>
<reference evidence="15" key="1">
    <citation type="journal article" date="2019" name="Int. J. Syst. Evol. Microbiol.">
        <title>The Global Catalogue of Microorganisms (GCM) 10K type strain sequencing project: providing services to taxonomists for standard genome sequencing and annotation.</title>
        <authorList>
            <consortium name="The Broad Institute Genomics Platform"/>
            <consortium name="The Broad Institute Genome Sequencing Center for Infectious Disease"/>
            <person name="Wu L."/>
            <person name="Ma J."/>
        </authorList>
    </citation>
    <scope>NUCLEOTIDE SEQUENCE [LARGE SCALE GENOMIC DNA]</scope>
    <source>
        <strain evidence="15">CCUG 54939</strain>
    </source>
</reference>
<evidence type="ECO:0000256" key="3">
    <source>
        <dbReference type="ARBA" id="ARBA00022519"/>
    </source>
</evidence>
<protein>
    <recommendedName>
        <fullName evidence="11">Z-ring associated protein G</fullName>
    </recommendedName>
    <alternativeName>
        <fullName evidence="12">Cell division protein ZapG</fullName>
    </alternativeName>
</protein>
<keyword evidence="9" id="KW-0131">Cell cycle</keyword>
<feature type="compositionally biased region" description="Polar residues" evidence="13">
    <location>
        <begin position="107"/>
        <end position="122"/>
    </location>
</feature>